<comment type="caution">
    <text evidence="2">The sequence shown here is derived from an EMBL/GenBank/DDBJ whole genome shotgun (WGS) entry which is preliminary data.</text>
</comment>
<gene>
    <name evidence="2" type="ORF">AYP45_08145</name>
</gene>
<dbReference type="SUPFAM" id="SSF88659">
    <property type="entry name" value="Sigma3 and sigma4 domains of RNA polymerase sigma factors"/>
    <property type="match status" value="1"/>
</dbReference>
<reference evidence="2 3" key="1">
    <citation type="journal article" date="2017" name="Water Res.">
        <title>Discovery and metagenomic analysis of an anammox bacterial enrichment related to Candidatus "Brocadia caroliniensis" in a full-scale glycerol-fed nitritation-denitritation separate centrate treatment process.</title>
        <authorList>
            <person name="Park H."/>
            <person name="Brotto A.C."/>
            <person name="van Loosdrecht M.C."/>
            <person name="Chandran K."/>
        </authorList>
    </citation>
    <scope>NUCLEOTIDE SEQUENCE [LARGE SCALE GENOMIC DNA]</scope>
    <source>
        <strain evidence="2">26THWARD</strain>
    </source>
</reference>
<protein>
    <recommendedName>
        <fullName evidence="1">RNA polymerase sigma-70 region 4 domain-containing protein</fullName>
    </recommendedName>
</protein>
<dbReference type="InterPro" id="IPR013324">
    <property type="entry name" value="RNA_pol_sigma_r3/r4-like"/>
</dbReference>
<proteinExistence type="predicted"/>
<dbReference type="GO" id="GO:0003700">
    <property type="term" value="F:DNA-binding transcription factor activity"/>
    <property type="evidence" value="ECO:0007669"/>
    <property type="project" value="InterPro"/>
</dbReference>
<dbReference type="PANTHER" id="PTHR30603:SF47">
    <property type="entry name" value="RNA POLYMERASE SIGMA FACTOR SIGD, CHLOROPLASTIC"/>
    <property type="match status" value="1"/>
</dbReference>
<dbReference type="InterPro" id="IPR036388">
    <property type="entry name" value="WH-like_DNA-bd_sf"/>
</dbReference>
<dbReference type="EMBL" id="AYTS01000073">
    <property type="protein sequence ID" value="OOP56613.1"/>
    <property type="molecule type" value="Genomic_DNA"/>
</dbReference>
<dbReference type="AlphaFoldDB" id="A0A1V4ATZ6"/>
<dbReference type="Gene3D" id="1.10.10.10">
    <property type="entry name" value="Winged helix-like DNA-binding domain superfamily/Winged helix DNA-binding domain"/>
    <property type="match status" value="1"/>
</dbReference>
<dbReference type="CDD" id="cd06171">
    <property type="entry name" value="Sigma70_r4"/>
    <property type="match status" value="1"/>
</dbReference>
<feature type="domain" description="RNA polymerase sigma-70 region 4" evidence="1">
    <location>
        <begin position="3"/>
        <end position="54"/>
    </location>
</feature>
<accession>A0A1V4ATZ6</accession>
<evidence type="ECO:0000313" key="3">
    <source>
        <dbReference type="Proteomes" id="UP000189681"/>
    </source>
</evidence>
<dbReference type="STRING" id="1004156.AYP45_08145"/>
<sequence>MRLLDTIDNQEAKVLKMRYGFDNAEPMTLREISKKLNISREWVRKIEKKALSRLSYLMNRHEQVFTEKSMLKSAC</sequence>
<dbReference type="PANTHER" id="PTHR30603">
    <property type="entry name" value="RNA POLYMERASE SIGMA FACTOR RPO"/>
    <property type="match status" value="1"/>
</dbReference>
<dbReference type="GO" id="GO:0006352">
    <property type="term" value="P:DNA-templated transcription initiation"/>
    <property type="evidence" value="ECO:0007669"/>
    <property type="project" value="InterPro"/>
</dbReference>
<dbReference type="InterPro" id="IPR007630">
    <property type="entry name" value="RNA_pol_sigma70_r4"/>
</dbReference>
<dbReference type="Pfam" id="PF04545">
    <property type="entry name" value="Sigma70_r4"/>
    <property type="match status" value="1"/>
</dbReference>
<dbReference type="InterPro" id="IPR050239">
    <property type="entry name" value="Sigma-70_RNA_pol_init_factors"/>
</dbReference>
<dbReference type="InterPro" id="IPR000943">
    <property type="entry name" value="RNA_pol_sigma70"/>
</dbReference>
<dbReference type="Proteomes" id="UP000189681">
    <property type="component" value="Unassembled WGS sequence"/>
</dbReference>
<evidence type="ECO:0000259" key="1">
    <source>
        <dbReference type="Pfam" id="PF04545"/>
    </source>
</evidence>
<name>A0A1V4ATZ6_9BACT</name>
<evidence type="ECO:0000313" key="2">
    <source>
        <dbReference type="EMBL" id="OOP56613.1"/>
    </source>
</evidence>
<dbReference type="PRINTS" id="PR00046">
    <property type="entry name" value="SIGMA70FCT"/>
</dbReference>
<organism evidence="2 3">
    <name type="scientific">Candidatus Brocadia carolinensis</name>
    <dbReference type="NCBI Taxonomy" id="1004156"/>
    <lineage>
        <taxon>Bacteria</taxon>
        <taxon>Pseudomonadati</taxon>
        <taxon>Planctomycetota</taxon>
        <taxon>Candidatus Brocadiia</taxon>
        <taxon>Candidatus Brocadiales</taxon>
        <taxon>Candidatus Brocadiaceae</taxon>
        <taxon>Candidatus Brocadia</taxon>
    </lineage>
</organism>